<protein>
    <submittedName>
        <fullName evidence="6">Autotransporter-associated beta strand protein</fullName>
    </submittedName>
</protein>
<dbReference type="GO" id="GO:0098609">
    <property type="term" value="P:cell-cell adhesion"/>
    <property type="evidence" value="ECO:0007669"/>
    <property type="project" value="TreeGrafter"/>
</dbReference>
<keyword evidence="3" id="KW-1015">Disulfide bond</keyword>
<dbReference type="GO" id="GO:0016020">
    <property type="term" value="C:membrane"/>
    <property type="evidence" value="ECO:0007669"/>
    <property type="project" value="UniProtKB-SubCell"/>
</dbReference>
<dbReference type="NCBIfam" id="TIGR02601">
    <property type="entry name" value="autotrns_rpt"/>
    <property type="match status" value="1"/>
</dbReference>
<organism evidence="6 7">
    <name type="scientific">Haloferula luteola</name>
    <dbReference type="NCBI Taxonomy" id="595692"/>
    <lineage>
        <taxon>Bacteria</taxon>
        <taxon>Pseudomonadati</taxon>
        <taxon>Verrucomicrobiota</taxon>
        <taxon>Verrucomicrobiia</taxon>
        <taxon>Verrucomicrobiales</taxon>
        <taxon>Verrucomicrobiaceae</taxon>
        <taxon>Haloferula</taxon>
    </lineage>
</organism>
<evidence type="ECO:0000256" key="3">
    <source>
        <dbReference type="ARBA" id="ARBA00023157"/>
    </source>
</evidence>
<name>A0A840V772_9BACT</name>
<accession>A0A840V772</accession>
<proteinExistence type="predicted"/>
<dbReference type="InterPro" id="IPR007110">
    <property type="entry name" value="Ig-like_dom"/>
</dbReference>
<dbReference type="SMART" id="SM00409">
    <property type="entry name" value="IG"/>
    <property type="match status" value="1"/>
</dbReference>
<evidence type="ECO:0000256" key="1">
    <source>
        <dbReference type="ARBA" id="ARBA00022729"/>
    </source>
</evidence>
<feature type="signal peptide" evidence="4">
    <location>
        <begin position="1"/>
        <end position="27"/>
    </location>
</feature>
<evidence type="ECO:0000256" key="4">
    <source>
        <dbReference type="SAM" id="SignalP"/>
    </source>
</evidence>
<dbReference type="Gene3D" id="2.60.40.10">
    <property type="entry name" value="Immunoglobulins"/>
    <property type="match status" value="1"/>
</dbReference>
<reference evidence="6 7" key="1">
    <citation type="submission" date="2020-08" db="EMBL/GenBank/DDBJ databases">
        <title>Genomic Encyclopedia of Type Strains, Phase IV (KMG-IV): sequencing the most valuable type-strain genomes for metagenomic binning, comparative biology and taxonomic classification.</title>
        <authorList>
            <person name="Goeker M."/>
        </authorList>
    </citation>
    <scope>NUCLEOTIDE SEQUENCE [LARGE SCALE GENOMIC DNA]</scope>
    <source>
        <strain evidence="6 7">YC6886</strain>
    </source>
</reference>
<dbReference type="InterPro" id="IPR003599">
    <property type="entry name" value="Ig_sub"/>
</dbReference>
<feature type="chain" id="PRO_5032670179" evidence="4">
    <location>
        <begin position="28"/>
        <end position="1268"/>
    </location>
</feature>
<dbReference type="SUPFAM" id="SSF48726">
    <property type="entry name" value="Immunoglobulin"/>
    <property type="match status" value="1"/>
</dbReference>
<evidence type="ECO:0000313" key="6">
    <source>
        <dbReference type="EMBL" id="MBB5351444.1"/>
    </source>
</evidence>
<dbReference type="InterPro" id="IPR013425">
    <property type="entry name" value="Autotrns_rpt"/>
</dbReference>
<dbReference type="Proteomes" id="UP000557717">
    <property type="component" value="Unassembled WGS sequence"/>
</dbReference>
<sequence>MKTHLRLPIGILPLACLPAVLATTAWSAPLVYEGFDYAADFDNLTGLQGGFGWKGAWTTVNNGTADVTEGNLLGESAVPGAYDGHSEGNHCLLINSRRVGRNVDISASGPLGKAGLIDANHCVGADGTTLYVSFLQQPNGTSKYYEFEFHRGNLGDPGRIAGIGNDQGGTQVNLRAPNGTHTPIGEGSTEVNFYVVRIDFKEGNDDVYVYRNPSSLTEPETASLVRLGAADMSFDGIAFGAFDSDRIVAHDEVRMGLSWEDVTVPEDVAPEMVTEPKSRTEGFAGTSVTLAARVYGLPQPSFQWFKGDEPVPGGTEERLKLENLSAADAGDYTLKATNDAGTVTSAVATLEVISAPGGLLAYEGFDYPVDRIAGMEGGVGWGAPWAGVNGFGGNLVEGSLTAAANAPNGFDEESVGQSLDMPNQQRAGRLLDTSPGGVFDVAGYLDENGDIGADGKTLYISFLQQPDGASLFYEFEFHRDDLGDPGRIGGVGNDTNQPIVGLRTGGFTTTIGPGSTGVNFYVVRIDFKEGPDDVMVYQNPVSSTEPGVPTLSVLGASDMAFDGLSMAAFVNNRTVRHDEIRVGQSWSDVVFGSSRRDLVWQGDGSVNRWDFTSTNWVESGSPATFADGDPVMFDDAGSALPSVTLEETVSPGKIVVANDNQDYTVAGSGQIDSAAGLEKSGSGALNMEVDLDLGGSWRMDGGSLRLAGTSQIGGQFALEAGTIEAEFAGETRVAGRWLAESGEVDFSGDTEVAGMVTTSASLHFTGSTTVTGGDVVWLGSGAGSFTSVIFEEGSSFSVVGPIQDSMVLGRDGGSAEVVQNGGMVHFDPTGHEYLFVGATQDSATTASYRIEGGVLDLPNKRLGLALGPIEAQFVQNGGTVNVGTLELGAYLNTGTGIYDLSGGRLNVGGGGITSASLLYELRLGEGTLGALADWSTDLAMTLTGDGEDLVIDTGDHQIALRGGIDGDGGMVKRGPGTLVVTSLNDFTGDTVIEEGTLAGYGSSDFSDVWIHSGARLEPGENSAEYFYASRLSFESGAVLAVDLDRESGYSDTLVMSGPLSLGGATLEVQVMGGGLVPAGTVFSLADWNQGSLSGTFAGLPEGATVSAGANTFVIHYADQDEITLTSTTVASPYDLWATDAGLDGEAGFEEDPDGDGLANGLEWILGGDPLGGVDGNPWVWQAGEGGAWVLEFTRVEESLGMAALEVEYASDLAGPWTGVAVGASSETSTSGVAVEVNEGDSPDRVTVTLPSSLAAQGRLFVRLRATTP</sequence>
<evidence type="ECO:0000256" key="2">
    <source>
        <dbReference type="ARBA" id="ARBA00022737"/>
    </source>
</evidence>
<keyword evidence="2" id="KW-0677">Repeat</keyword>
<dbReference type="PROSITE" id="PS50835">
    <property type="entry name" value="IG_LIKE"/>
    <property type="match status" value="1"/>
</dbReference>
<feature type="domain" description="Ig-like" evidence="5">
    <location>
        <begin position="270"/>
        <end position="351"/>
    </location>
</feature>
<dbReference type="AlphaFoldDB" id="A0A840V772"/>
<dbReference type="SUPFAM" id="SSF51126">
    <property type="entry name" value="Pectin lyase-like"/>
    <property type="match status" value="1"/>
</dbReference>
<dbReference type="InterPro" id="IPR013783">
    <property type="entry name" value="Ig-like_fold"/>
</dbReference>
<dbReference type="InterPro" id="IPR011050">
    <property type="entry name" value="Pectin_lyase_fold/virulence"/>
</dbReference>
<dbReference type="InterPro" id="IPR003598">
    <property type="entry name" value="Ig_sub2"/>
</dbReference>
<keyword evidence="7" id="KW-1185">Reference proteome</keyword>
<dbReference type="PANTHER" id="PTHR44170">
    <property type="entry name" value="PROTEIN SIDEKICK"/>
    <property type="match status" value="1"/>
</dbReference>
<gene>
    <name evidence="6" type="ORF">HNR46_001680</name>
</gene>
<dbReference type="PANTHER" id="PTHR44170:SF6">
    <property type="entry name" value="CONTACTIN"/>
    <property type="match status" value="1"/>
</dbReference>
<dbReference type="Pfam" id="PF07679">
    <property type="entry name" value="I-set"/>
    <property type="match status" value="1"/>
</dbReference>
<dbReference type="RefSeq" id="WP_184017603.1">
    <property type="nucleotide sequence ID" value="NZ_JACHFD010000006.1"/>
</dbReference>
<dbReference type="InterPro" id="IPR013098">
    <property type="entry name" value="Ig_I-set"/>
</dbReference>
<dbReference type="InterPro" id="IPR036179">
    <property type="entry name" value="Ig-like_dom_sf"/>
</dbReference>
<dbReference type="Pfam" id="PF12951">
    <property type="entry name" value="PATR"/>
    <property type="match status" value="1"/>
</dbReference>
<dbReference type="SMART" id="SM00408">
    <property type="entry name" value="IGc2"/>
    <property type="match status" value="1"/>
</dbReference>
<evidence type="ECO:0000259" key="5">
    <source>
        <dbReference type="PROSITE" id="PS50835"/>
    </source>
</evidence>
<evidence type="ECO:0000313" key="7">
    <source>
        <dbReference type="Proteomes" id="UP000557717"/>
    </source>
</evidence>
<comment type="caution">
    <text evidence="6">The sequence shown here is derived from an EMBL/GenBank/DDBJ whole genome shotgun (WGS) entry which is preliminary data.</text>
</comment>
<keyword evidence="1 4" id="KW-0732">Signal</keyword>
<dbReference type="CDD" id="cd00096">
    <property type="entry name" value="Ig"/>
    <property type="match status" value="1"/>
</dbReference>
<dbReference type="EMBL" id="JACHFD010000006">
    <property type="protein sequence ID" value="MBB5351444.1"/>
    <property type="molecule type" value="Genomic_DNA"/>
</dbReference>